<sequence>MSGVCDLNAKELIILASIVTLAFSENKTIDELNVLGNFLVTVGTNFLAIAAIEDANKNSLNNKESKNNNIKKEEFDKSTSTSDNCTD</sequence>
<protein>
    <submittedName>
        <fullName evidence="2">Uncharacterized protein</fullName>
    </submittedName>
</protein>
<evidence type="ECO:0000313" key="3">
    <source>
        <dbReference type="Proteomes" id="UP000308489"/>
    </source>
</evidence>
<feature type="compositionally biased region" description="Basic and acidic residues" evidence="1">
    <location>
        <begin position="63"/>
        <end position="77"/>
    </location>
</feature>
<organism evidence="2 3">
    <name type="scientific">Hathewaya histolytica</name>
    <name type="common">Clostridium histolyticum</name>
    <dbReference type="NCBI Taxonomy" id="1498"/>
    <lineage>
        <taxon>Bacteria</taxon>
        <taxon>Bacillati</taxon>
        <taxon>Bacillota</taxon>
        <taxon>Clostridia</taxon>
        <taxon>Eubacteriales</taxon>
        <taxon>Clostridiaceae</taxon>
        <taxon>Hathewaya</taxon>
    </lineage>
</organism>
<dbReference type="RefSeq" id="WP_138209994.1">
    <property type="nucleotide sequence ID" value="NZ_CBCRUQ010000017.1"/>
</dbReference>
<dbReference type="EMBL" id="LR590481">
    <property type="protein sequence ID" value="VTQ89025.1"/>
    <property type="molecule type" value="Genomic_DNA"/>
</dbReference>
<keyword evidence="3" id="KW-1185">Reference proteome</keyword>
<feature type="compositionally biased region" description="Polar residues" evidence="1">
    <location>
        <begin position="78"/>
        <end position="87"/>
    </location>
</feature>
<evidence type="ECO:0000313" key="2">
    <source>
        <dbReference type="EMBL" id="VTQ89025.1"/>
    </source>
</evidence>
<proteinExistence type="predicted"/>
<reference evidence="2 3" key="1">
    <citation type="submission" date="2019-05" db="EMBL/GenBank/DDBJ databases">
        <authorList>
            <consortium name="Pathogen Informatics"/>
        </authorList>
    </citation>
    <scope>NUCLEOTIDE SEQUENCE [LARGE SCALE GENOMIC DNA]</scope>
    <source>
        <strain evidence="2 3">NCTC503</strain>
    </source>
</reference>
<evidence type="ECO:0000256" key="1">
    <source>
        <dbReference type="SAM" id="MobiDB-lite"/>
    </source>
</evidence>
<accession>A0A4U9RBD9</accession>
<name>A0A4U9RBD9_HATHI</name>
<feature type="region of interest" description="Disordered" evidence="1">
    <location>
        <begin position="59"/>
        <end position="87"/>
    </location>
</feature>
<dbReference type="KEGG" id="hhw:NCTC503_01327"/>
<dbReference type="OrthoDB" id="1683820at2"/>
<gene>
    <name evidence="2" type="ORF">NCTC503_01327</name>
</gene>
<dbReference type="AlphaFoldDB" id="A0A4U9RBD9"/>
<dbReference type="Proteomes" id="UP000308489">
    <property type="component" value="Chromosome 1"/>
</dbReference>